<reference evidence="6 7" key="1">
    <citation type="journal article" date="2014" name="J. Gen. Virol.">
        <title>Novel gammaherpesvirus functions encoded by bovine herpesvirus 6 (bovine lymphotropic virus).</title>
        <authorList>
            <person name="Jia J."/>
            <person name="Delhon G."/>
            <person name="Tulman E.R."/>
            <person name="Diel D.G."/>
            <person name="Osorio F.A."/>
            <person name="Wen X."/>
            <person name="Kutish G.F."/>
            <person name="Rock D.L."/>
        </authorList>
    </citation>
    <scope>NUCLEOTIDE SEQUENCE [LARGE SCALE GENOMIC DNA]</scope>
    <source>
        <strain evidence="6">Pennsylvania 47</strain>
    </source>
</reference>
<keyword evidence="7" id="KW-1185">Reference proteome</keyword>
<dbReference type="PANTHER" id="PTHR11482:SF6">
    <property type="entry name" value="ORNITHINE DECARBOXYLASE 1-RELATED"/>
    <property type="match status" value="1"/>
</dbReference>
<sequence length="431" mass="48385">MTTSPFFTRGELDFHFFVLSFADKNLVKQKIREQAELSNNAFCVIDLGEIVQRHFRWLKALPKVIPFYAVKAQNDERVLKTLAALKTGFDCASKQEIQLLQNLGVHADRILFANPCKQPSHITYAAQTGVRLMTFDSEEELTKIDRLHHDAKLVLRIKVDDSNSDSILSVKFGAPIEASQRLLKQAKKLGLEVIGVSFHVGSGCKDAQAYRKAIAEARRAFDFGTLMGFDMYLLDIGGGFPGINEIEPTFEDIAEVINAALERHFPDDANLTIIGEPGRYYATSALTIAVTVIAKKCVEDTPGDKKFMYYVNDGVYGSFNCILFNHARPMPMLLKEKRLEDKDYVSSIWGPSCDGLDCIVKRCELPELQVGDWLIFENMGAYSLVSSSTFNGFPKPEKHYVISEFSKQMVTQVANYTSEYNDHGSVCMTSF</sequence>
<dbReference type="Pfam" id="PF02784">
    <property type="entry name" value="Orn_Arg_deC_N"/>
    <property type="match status" value="1"/>
</dbReference>
<dbReference type="GO" id="GO:0033387">
    <property type="term" value="P:putrescine biosynthetic process from arginine, via ornithine"/>
    <property type="evidence" value="ECO:0007669"/>
    <property type="project" value="TreeGrafter"/>
</dbReference>
<proteinExistence type="inferred from homology"/>
<dbReference type="InterPro" id="IPR022657">
    <property type="entry name" value="De-COase2_CS"/>
</dbReference>
<dbReference type="GeneID" id="19620138"/>
<dbReference type="PANTHER" id="PTHR11482">
    <property type="entry name" value="ARGININE/DIAMINOPIMELATE/ORNITHINE DECARBOXYLASE"/>
    <property type="match status" value="1"/>
</dbReference>
<gene>
    <name evidence="6" type="primary">Bov2.b2</name>
    <name evidence="6" type="ORF">BoHV6Bov2.b2</name>
</gene>
<dbReference type="InterPro" id="IPR000183">
    <property type="entry name" value="Orn/DAP/Arg_de-COase"/>
</dbReference>
<feature type="domain" description="Orn/DAP/Arg decarboxylase 2 N-terminal" evidence="5">
    <location>
        <begin position="47"/>
        <end position="282"/>
    </location>
</feature>
<dbReference type="EMBL" id="KJ705001">
    <property type="protein sequence ID" value="AIB03159.1"/>
    <property type="molecule type" value="Genomic_DNA"/>
</dbReference>
<evidence type="ECO:0000256" key="1">
    <source>
        <dbReference type="ARBA" id="ARBA00001933"/>
    </source>
</evidence>
<dbReference type="InterPro" id="IPR022644">
    <property type="entry name" value="De-COase2_N"/>
</dbReference>
<dbReference type="PROSITE" id="PS00879">
    <property type="entry name" value="ODR_DC_2_2"/>
    <property type="match status" value="1"/>
</dbReference>
<dbReference type="PRINTS" id="PR01182">
    <property type="entry name" value="ORNDCRBXLASE"/>
</dbReference>
<dbReference type="InterPro" id="IPR002433">
    <property type="entry name" value="Orn_de-COase"/>
</dbReference>
<keyword evidence="4" id="KW-0456">Lyase</keyword>
<dbReference type="SUPFAM" id="SSF50621">
    <property type="entry name" value="Alanine racemase C-terminal domain-like"/>
    <property type="match status" value="1"/>
</dbReference>
<name>A0A060D2X4_9GAMA</name>
<dbReference type="CDD" id="cd00622">
    <property type="entry name" value="PLPDE_III_ODC"/>
    <property type="match status" value="1"/>
</dbReference>
<evidence type="ECO:0000256" key="4">
    <source>
        <dbReference type="ARBA" id="ARBA00023239"/>
    </source>
</evidence>
<dbReference type="FunFam" id="3.20.20.10:FF:000005">
    <property type="entry name" value="Ornithine decarboxylase"/>
    <property type="match status" value="1"/>
</dbReference>
<dbReference type="PRINTS" id="PR01179">
    <property type="entry name" value="ODADCRBXLASE"/>
</dbReference>
<comment type="cofactor">
    <cofactor evidence="1">
        <name>pyridoxal 5'-phosphate</name>
        <dbReference type="ChEBI" id="CHEBI:597326"/>
    </cofactor>
</comment>
<organism evidence="6 7">
    <name type="scientific">Bovine gammaherpesvirus 6</name>
    <dbReference type="NCBI Taxonomy" id="1504288"/>
    <lineage>
        <taxon>Viruses</taxon>
        <taxon>Duplodnaviria</taxon>
        <taxon>Heunggongvirae</taxon>
        <taxon>Peploviricota</taxon>
        <taxon>Herviviricetes</taxon>
        <taxon>Herpesvirales</taxon>
        <taxon>Orthoherpesviridae</taxon>
        <taxon>Gammaherpesvirinae</taxon>
        <taxon>Macavirus</taxon>
        <taxon>Macavirus bovinegamma6</taxon>
    </lineage>
</organism>
<keyword evidence="3" id="KW-0663">Pyridoxal phosphate</keyword>
<dbReference type="InterPro" id="IPR009006">
    <property type="entry name" value="Ala_racemase/Decarboxylase_C"/>
</dbReference>
<dbReference type="OrthoDB" id="3905at10239"/>
<dbReference type="Proteomes" id="UP000121539">
    <property type="component" value="Segment"/>
</dbReference>
<dbReference type="SUPFAM" id="SSF51419">
    <property type="entry name" value="PLP-binding barrel"/>
    <property type="match status" value="1"/>
</dbReference>
<accession>A0A060D2X4</accession>
<dbReference type="Gene3D" id="3.20.20.10">
    <property type="entry name" value="Alanine racemase"/>
    <property type="match status" value="1"/>
</dbReference>
<evidence type="ECO:0000256" key="2">
    <source>
        <dbReference type="ARBA" id="ARBA00008872"/>
    </source>
</evidence>
<comment type="similarity">
    <text evidence="2">Belongs to the Orn/Lys/Arg decarboxylase class-II family.</text>
</comment>
<dbReference type="InterPro" id="IPR029066">
    <property type="entry name" value="PLP-binding_barrel"/>
</dbReference>
<evidence type="ECO:0000313" key="7">
    <source>
        <dbReference type="Proteomes" id="UP000121539"/>
    </source>
</evidence>
<dbReference type="Gene3D" id="2.40.37.10">
    <property type="entry name" value="Lyase, Ornithine Decarboxylase, Chain A, domain 1"/>
    <property type="match status" value="1"/>
</dbReference>
<evidence type="ECO:0000259" key="5">
    <source>
        <dbReference type="Pfam" id="PF02784"/>
    </source>
</evidence>
<evidence type="ECO:0000313" key="6">
    <source>
        <dbReference type="EMBL" id="AIB03159.1"/>
    </source>
</evidence>
<protein>
    <submittedName>
        <fullName evidence="6">Ornithine decarboxylase</fullName>
    </submittedName>
</protein>
<dbReference type="RefSeq" id="YP_009041983.1">
    <property type="nucleotide sequence ID" value="NC_024303.1"/>
</dbReference>
<dbReference type="FunFam" id="2.40.37.10:FF:000005">
    <property type="entry name" value="Ornithine decarboxylase"/>
    <property type="match status" value="1"/>
</dbReference>
<evidence type="ECO:0000256" key="3">
    <source>
        <dbReference type="ARBA" id="ARBA00022898"/>
    </source>
</evidence>
<dbReference type="KEGG" id="vg:19620138"/>
<dbReference type="GO" id="GO:0004586">
    <property type="term" value="F:ornithine decarboxylase activity"/>
    <property type="evidence" value="ECO:0007669"/>
    <property type="project" value="TreeGrafter"/>
</dbReference>